<comment type="caution">
    <text evidence="3">The sequence shown here is derived from an EMBL/GenBank/DDBJ whole genome shotgun (WGS) entry which is preliminary data.</text>
</comment>
<feature type="region of interest" description="Disordered" evidence="1">
    <location>
        <begin position="1"/>
        <end position="39"/>
    </location>
</feature>
<dbReference type="Proteomes" id="UP001445335">
    <property type="component" value="Unassembled WGS sequence"/>
</dbReference>
<dbReference type="EMBL" id="JALJOU010000064">
    <property type="protein sequence ID" value="KAK9826463.1"/>
    <property type="molecule type" value="Genomic_DNA"/>
</dbReference>
<name>A0AAW1QZ37_9CHLO</name>
<dbReference type="Gene3D" id="1.20.930.10">
    <property type="entry name" value="Conserved domain common to transcription factors TFIIS, elongin A, CRSP70"/>
    <property type="match status" value="1"/>
</dbReference>
<dbReference type="Pfam" id="PF08711">
    <property type="entry name" value="Med26"/>
    <property type="match status" value="1"/>
</dbReference>
<sequence length="400" mass="40249">MRKGERACAEGQGAPLPTANVGIRPERGVKRPPAPLAAKRERGGVDVPVLLHMEHSPGLATQLAAGPEGTPLLVAAPKPGYMRAAAAAARGPADRALWPPPCAARLLLLWPEGPAEGTGDLPRGAPAASVPATAAHDGGVPVPITPVPSLVVFSADSSPPRRPRQPLGPLASLIAAEATARPQLPRVQAVALTLRPHDAAAGAPAGLATEALHGVAHAQPAALAPLPLKKGRSKDPLALELERLAASLRWLGAAGAGEAWADAAASALRRAAALPVTLLHLQHSQLGAAAAALRQHPDEDLAAAARNALRRWRATAAAVADAATVGVAPASFELIELLRDADSAAACLAPSVLDHRPVVPAAEGACAAKQNGTIDTTDGELAGPAAASDLRMAAGGSVEV</sequence>
<dbReference type="InterPro" id="IPR035441">
    <property type="entry name" value="TFIIS/LEDGF_dom_sf"/>
</dbReference>
<evidence type="ECO:0000313" key="4">
    <source>
        <dbReference type="Proteomes" id="UP001445335"/>
    </source>
</evidence>
<reference evidence="3 4" key="1">
    <citation type="journal article" date="2024" name="Nat. Commun.">
        <title>Phylogenomics reveals the evolutionary origins of lichenization in chlorophyte algae.</title>
        <authorList>
            <person name="Puginier C."/>
            <person name="Libourel C."/>
            <person name="Otte J."/>
            <person name="Skaloud P."/>
            <person name="Haon M."/>
            <person name="Grisel S."/>
            <person name="Petersen M."/>
            <person name="Berrin J.G."/>
            <person name="Delaux P.M."/>
            <person name="Dal Grande F."/>
            <person name="Keller J."/>
        </authorList>
    </citation>
    <scope>NUCLEOTIDE SEQUENCE [LARGE SCALE GENOMIC DNA]</scope>
    <source>
        <strain evidence="3 4">SAG 245.80</strain>
    </source>
</reference>
<feature type="domain" description="TFIIS N-terminal" evidence="2">
    <location>
        <begin position="268"/>
        <end position="314"/>
    </location>
</feature>
<gene>
    <name evidence="3" type="ORF">WJX81_001753</name>
</gene>
<dbReference type="SUPFAM" id="SSF47676">
    <property type="entry name" value="Conserved domain common to transcription factors TFIIS, elongin A, CRSP70"/>
    <property type="match status" value="1"/>
</dbReference>
<protein>
    <recommendedName>
        <fullName evidence="2">TFIIS N-terminal domain-containing protein</fullName>
    </recommendedName>
</protein>
<dbReference type="InterPro" id="IPR017923">
    <property type="entry name" value="TFIIS_N"/>
</dbReference>
<evidence type="ECO:0000256" key="1">
    <source>
        <dbReference type="SAM" id="MobiDB-lite"/>
    </source>
</evidence>
<organism evidence="3 4">
    <name type="scientific">Elliptochloris bilobata</name>
    <dbReference type="NCBI Taxonomy" id="381761"/>
    <lineage>
        <taxon>Eukaryota</taxon>
        <taxon>Viridiplantae</taxon>
        <taxon>Chlorophyta</taxon>
        <taxon>core chlorophytes</taxon>
        <taxon>Trebouxiophyceae</taxon>
        <taxon>Trebouxiophyceae incertae sedis</taxon>
        <taxon>Elliptochloris clade</taxon>
        <taxon>Elliptochloris</taxon>
    </lineage>
</organism>
<dbReference type="AlphaFoldDB" id="A0AAW1QZ37"/>
<proteinExistence type="predicted"/>
<evidence type="ECO:0000313" key="3">
    <source>
        <dbReference type="EMBL" id="KAK9826463.1"/>
    </source>
</evidence>
<keyword evidence="4" id="KW-1185">Reference proteome</keyword>
<evidence type="ECO:0000259" key="2">
    <source>
        <dbReference type="Pfam" id="PF08711"/>
    </source>
</evidence>
<accession>A0AAW1QZ37</accession>